<dbReference type="InterPro" id="IPR051010">
    <property type="entry name" value="BCAA_transport"/>
</dbReference>
<gene>
    <name evidence="5" type="ORF">ACFS6H_10940</name>
</gene>
<feature type="signal peptide" evidence="3">
    <location>
        <begin position="1"/>
        <end position="20"/>
    </location>
</feature>
<dbReference type="Pfam" id="PF13458">
    <property type="entry name" value="Peripla_BP_6"/>
    <property type="match status" value="1"/>
</dbReference>
<evidence type="ECO:0000256" key="3">
    <source>
        <dbReference type="SAM" id="SignalP"/>
    </source>
</evidence>
<comment type="caution">
    <text evidence="5">The sequence shown here is derived from an EMBL/GenBank/DDBJ whole genome shotgun (WGS) entry which is preliminary data.</text>
</comment>
<dbReference type="Gene3D" id="3.40.50.2300">
    <property type="match status" value="2"/>
</dbReference>
<evidence type="ECO:0000256" key="1">
    <source>
        <dbReference type="ARBA" id="ARBA00010062"/>
    </source>
</evidence>
<dbReference type="RefSeq" id="WP_386098248.1">
    <property type="nucleotide sequence ID" value="NZ_JBHUOZ010000003.1"/>
</dbReference>
<evidence type="ECO:0000259" key="4">
    <source>
        <dbReference type="Pfam" id="PF13458"/>
    </source>
</evidence>
<sequence>MKQFIAVVVFIFAGFSLVHAQQDGKKKIAIFAPLYLDSAFSADGEYRYPSNSMPKFITPGLEFYQGAQLALDSLAQTGVQLDVTIYDTRARWQNVDDQLDKAVKNGTSLIIAHCSNNELRSFADKARENKIPVINVNLPNDGGVSNNPYFVVLNPTLKTQTQGLYDFIKKNYSGSNKQIVFFKKKNNSEAAIKTMFEDAIKNTPGSAVKIKYIDLIDSFTVNQLKAQLDSNKQNICIVGSFDVNFGNRVIKQLASFSKQYKSVAVGMPTWENLKGLSKPEYKGVEIVYSNPFHNAKADKLSQNINQYFTQKMFARPSDMVFRGYEVTWKFAKLLQQYGNDFNANLTSKNYQLFTDFDIQPVLDNDTMTLEYLENKKLYFVKWMDGVVKQVL</sequence>
<feature type="domain" description="Leucine-binding protein" evidence="4">
    <location>
        <begin position="63"/>
        <end position="341"/>
    </location>
</feature>
<evidence type="ECO:0000313" key="5">
    <source>
        <dbReference type="EMBL" id="MFD2920228.1"/>
    </source>
</evidence>
<feature type="chain" id="PRO_5045262141" evidence="3">
    <location>
        <begin position="21"/>
        <end position="391"/>
    </location>
</feature>
<keyword evidence="2 3" id="KW-0732">Signal</keyword>
<comment type="similarity">
    <text evidence="1">Belongs to the leucine-binding protein family.</text>
</comment>
<dbReference type="Proteomes" id="UP001597511">
    <property type="component" value="Unassembled WGS sequence"/>
</dbReference>
<organism evidence="5 6">
    <name type="scientific">Terrimonas rubra</name>
    <dbReference type="NCBI Taxonomy" id="1035890"/>
    <lineage>
        <taxon>Bacteria</taxon>
        <taxon>Pseudomonadati</taxon>
        <taxon>Bacteroidota</taxon>
        <taxon>Chitinophagia</taxon>
        <taxon>Chitinophagales</taxon>
        <taxon>Chitinophagaceae</taxon>
        <taxon>Terrimonas</taxon>
    </lineage>
</organism>
<dbReference type="InterPro" id="IPR028082">
    <property type="entry name" value="Peripla_BP_I"/>
</dbReference>
<reference evidence="6" key="1">
    <citation type="journal article" date="2019" name="Int. J. Syst. Evol. Microbiol.">
        <title>The Global Catalogue of Microorganisms (GCM) 10K type strain sequencing project: providing services to taxonomists for standard genome sequencing and annotation.</title>
        <authorList>
            <consortium name="The Broad Institute Genomics Platform"/>
            <consortium name="The Broad Institute Genome Sequencing Center for Infectious Disease"/>
            <person name="Wu L."/>
            <person name="Ma J."/>
        </authorList>
    </citation>
    <scope>NUCLEOTIDE SEQUENCE [LARGE SCALE GENOMIC DNA]</scope>
    <source>
        <strain evidence="6">KCTC 23299</strain>
    </source>
</reference>
<accession>A0ABW6A964</accession>
<keyword evidence="6" id="KW-1185">Reference proteome</keyword>
<dbReference type="InterPro" id="IPR028081">
    <property type="entry name" value="Leu-bd"/>
</dbReference>
<name>A0ABW6A964_9BACT</name>
<evidence type="ECO:0000256" key="2">
    <source>
        <dbReference type="ARBA" id="ARBA00022729"/>
    </source>
</evidence>
<dbReference type="EMBL" id="JBHUOZ010000003">
    <property type="protein sequence ID" value="MFD2920228.1"/>
    <property type="molecule type" value="Genomic_DNA"/>
</dbReference>
<dbReference type="PANTHER" id="PTHR30483">
    <property type="entry name" value="LEUCINE-SPECIFIC-BINDING PROTEIN"/>
    <property type="match status" value="1"/>
</dbReference>
<evidence type="ECO:0000313" key="6">
    <source>
        <dbReference type="Proteomes" id="UP001597511"/>
    </source>
</evidence>
<proteinExistence type="inferred from homology"/>
<dbReference type="PANTHER" id="PTHR30483:SF6">
    <property type="entry name" value="PERIPLASMIC BINDING PROTEIN OF ABC TRANSPORTER FOR NATURAL AMINO ACIDS"/>
    <property type="match status" value="1"/>
</dbReference>
<protein>
    <submittedName>
        <fullName evidence="5">Amino acid ABC transporter substrate-binding protein</fullName>
    </submittedName>
</protein>
<dbReference type="SUPFAM" id="SSF53822">
    <property type="entry name" value="Periplasmic binding protein-like I"/>
    <property type="match status" value="1"/>
</dbReference>